<reference evidence="5" key="1">
    <citation type="submission" date="2022-07" db="EMBL/GenBank/DDBJ databases">
        <title>Phylogenomic reconstructions and comparative analyses of Kickxellomycotina fungi.</title>
        <authorList>
            <person name="Reynolds N.K."/>
            <person name="Stajich J.E."/>
            <person name="Barry K."/>
            <person name="Grigoriev I.V."/>
            <person name="Crous P."/>
            <person name="Smith M.E."/>
        </authorList>
    </citation>
    <scope>NUCLEOTIDE SEQUENCE</scope>
    <source>
        <strain evidence="5">NBRC 32514</strain>
    </source>
</reference>
<feature type="compositionally biased region" description="Polar residues" evidence="4">
    <location>
        <begin position="355"/>
        <end position="365"/>
    </location>
</feature>
<protein>
    <recommendedName>
        <fullName evidence="7">SART-1 protein</fullName>
    </recommendedName>
</protein>
<evidence type="ECO:0000256" key="4">
    <source>
        <dbReference type="SAM" id="MobiDB-lite"/>
    </source>
</evidence>
<keyword evidence="3" id="KW-0539">Nucleus</keyword>
<feature type="compositionally biased region" description="Basic and acidic residues" evidence="4">
    <location>
        <begin position="578"/>
        <end position="595"/>
    </location>
</feature>
<feature type="region of interest" description="Disordered" evidence="4">
    <location>
        <begin position="1"/>
        <end position="35"/>
    </location>
</feature>
<accession>A0A9W7Y5Z0</accession>
<feature type="compositionally biased region" description="Low complexity" evidence="4">
    <location>
        <begin position="401"/>
        <end position="413"/>
    </location>
</feature>
<comment type="similarity">
    <text evidence="2">Belongs to the SNU66/SART1 family.</text>
</comment>
<feature type="region of interest" description="Disordered" evidence="4">
    <location>
        <begin position="569"/>
        <end position="633"/>
    </location>
</feature>
<gene>
    <name evidence="5" type="ORF">LPJ53_001327</name>
</gene>
<sequence length="633" mass="70449">MSSTSASEKQGAKRKKVVRPAGQAFDDDAGSDEDLDALRWIERTRRRQQMSLEKAKATARTRKQQPSAQAKKYSADDLKGVRIAHNLTDFAALHATSEDGAGDEHVLVLQDKSISEMDHGDDDDDDNNGGNVIELESVALAEADRARRNADMRSQKLRQAGVAVTADLDSEKAEGKAFFTIESGGVIDESQVDQDERDLRRERGQIHVVIDDDGNLGPSSAVSGAYADPEPTAAFRKPRKIKKSKKKDKKSSTNDFAEIVDVDRVNSLLTRENIVDDSQFAGDDDDLQAAISKVRKSEARKRRKVELDPEELARQISDEVQATMDVDQQPSTEGDSDLVLSSTIEFVQALKNSKALTAAASSTPAKPQPEADDKGSDEDNTTIVRGARPHASGPETGDDTAASGRRGLAASSSDNKPVVDPLTVDQPEQTIGNGLGAALSLLRQRNMIDKLTDEQKKREQEQRSREQWIAEQRRKDAELQRERQRIKQMGRQPVVEAQPAKGRRGKADVLTQKELDEMKAHEQEQLDRKWAREYEERMKDYKPEVKLEYVDETGRQLSTKEAYKQLSHAFHGHYSGKNKIDRLNRQRDRERRQLEHGSSATTHEQAAALENAHRKMGAAGIDLSQIAKPKQQQ</sequence>
<feature type="compositionally biased region" description="Basic residues" evidence="4">
    <location>
        <begin position="236"/>
        <end position="249"/>
    </location>
</feature>
<dbReference type="PANTHER" id="PTHR14152:SF5">
    <property type="entry name" value="U4_U6.U5 TRI-SNRNP-ASSOCIATED PROTEIN 1"/>
    <property type="match status" value="1"/>
</dbReference>
<evidence type="ECO:0000256" key="1">
    <source>
        <dbReference type="ARBA" id="ARBA00004123"/>
    </source>
</evidence>
<dbReference type="GO" id="GO:0000481">
    <property type="term" value="P:maturation of 5S rRNA"/>
    <property type="evidence" value="ECO:0007669"/>
    <property type="project" value="TreeGrafter"/>
</dbReference>
<feature type="compositionally biased region" description="Basic and acidic residues" evidence="4">
    <location>
        <begin position="505"/>
        <end position="524"/>
    </location>
</feature>
<feature type="compositionally biased region" description="Basic and acidic residues" evidence="4">
    <location>
        <begin position="452"/>
        <end position="485"/>
    </location>
</feature>
<name>A0A9W7Y5Z0_9FUNG</name>
<feature type="region of interest" description="Disordered" evidence="4">
    <location>
        <begin position="48"/>
        <end position="74"/>
    </location>
</feature>
<dbReference type="AlphaFoldDB" id="A0A9W7Y5Z0"/>
<dbReference type="Pfam" id="PF03343">
    <property type="entry name" value="SART-1"/>
    <property type="match status" value="1"/>
</dbReference>
<evidence type="ECO:0000256" key="3">
    <source>
        <dbReference type="ARBA" id="ARBA00023242"/>
    </source>
</evidence>
<evidence type="ECO:0000313" key="5">
    <source>
        <dbReference type="EMBL" id="KAJ1724427.1"/>
    </source>
</evidence>
<dbReference type="EMBL" id="JANBOJ010000032">
    <property type="protein sequence ID" value="KAJ1724427.1"/>
    <property type="molecule type" value="Genomic_DNA"/>
</dbReference>
<dbReference type="PANTHER" id="PTHR14152">
    <property type="entry name" value="SQUAMOUS CELL CARCINOMA ANTIGEN RECOGNISED BY CYTOTOXIC T LYMPHOCYTES"/>
    <property type="match status" value="1"/>
</dbReference>
<feature type="region of interest" description="Disordered" evidence="4">
    <location>
        <begin position="295"/>
        <end position="337"/>
    </location>
</feature>
<feature type="region of interest" description="Disordered" evidence="4">
    <location>
        <begin position="452"/>
        <end position="524"/>
    </location>
</feature>
<organism evidence="5 6">
    <name type="scientific">Coemansia erecta</name>
    <dbReference type="NCBI Taxonomy" id="147472"/>
    <lineage>
        <taxon>Eukaryota</taxon>
        <taxon>Fungi</taxon>
        <taxon>Fungi incertae sedis</taxon>
        <taxon>Zoopagomycota</taxon>
        <taxon>Kickxellomycotina</taxon>
        <taxon>Kickxellomycetes</taxon>
        <taxon>Kickxellales</taxon>
        <taxon>Kickxellaceae</taxon>
        <taxon>Coemansia</taxon>
    </lineage>
</organism>
<comment type="subcellular location">
    <subcellularLocation>
        <location evidence="1">Nucleus</location>
    </subcellularLocation>
</comment>
<feature type="compositionally biased region" description="Acidic residues" evidence="4">
    <location>
        <begin position="25"/>
        <end position="35"/>
    </location>
</feature>
<keyword evidence="6" id="KW-1185">Reference proteome</keyword>
<dbReference type="GO" id="GO:0046540">
    <property type="term" value="C:U4/U6 x U5 tri-snRNP complex"/>
    <property type="evidence" value="ECO:0007669"/>
    <property type="project" value="TreeGrafter"/>
</dbReference>
<dbReference type="InterPro" id="IPR005011">
    <property type="entry name" value="SNU66/SART1"/>
</dbReference>
<proteinExistence type="inferred from homology"/>
<dbReference type="OrthoDB" id="5583at2759"/>
<feature type="region of interest" description="Disordered" evidence="4">
    <location>
        <begin position="355"/>
        <end position="431"/>
    </location>
</feature>
<evidence type="ECO:0000256" key="2">
    <source>
        <dbReference type="ARBA" id="ARBA00006076"/>
    </source>
</evidence>
<comment type="caution">
    <text evidence="5">The sequence shown here is derived from an EMBL/GenBank/DDBJ whole genome shotgun (WGS) entry which is preliminary data.</text>
</comment>
<evidence type="ECO:0000313" key="6">
    <source>
        <dbReference type="Proteomes" id="UP001149813"/>
    </source>
</evidence>
<dbReference type="GO" id="GO:0045292">
    <property type="term" value="P:mRNA cis splicing, via spliceosome"/>
    <property type="evidence" value="ECO:0007669"/>
    <property type="project" value="TreeGrafter"/>
</dbReference>
<feature type="compositionally biased region" description="Polar residues" evidence="4">
    <location>
        <begin position="326"/>
        <end position="337"/>
    </location>
</feature>
<feature type="compositionally biased region" description="Basic and acidic residues" evidence="4">
    <location>
        <begin position="305"/>
        <end position="317"/>
    </location>
</feature>
<feature type="region of interest" description="Disordered" evidence="4">
    <location>
        <begin position="210"/>
        <end position="256"/>
    </location>
</feature>
<dbReference type="Proteomes" id="UP001149813">
    <property type="component" value="Unassembled WGS sequence"/>
</dbReference>
<evidence type="ECO:0008006" key="7">
    <source>
        <dbReference type="Google" id="ProtNLM"/>
    </source>
</evidence>